<accession>A0ABQ8S379</accession>
<reference evidence="2 3" key="1">
    <citation type="journal article" date="2022" name="Allergy">
        <title>Genome assembly and annotation of Periplaneta americana reveal a comprehensive cockroach allergen profile.</title>
        <authorList>
            <person name="Wang L."/>
            <person name="Xiong Q."/>
            <person name="Saelim N."/>
            <person name="Wang L."/>
            <person name="Nong W."/>
            <person name="Wan A.T."/>
            <person name="Shi M."/>
            <person name="Liu X."/>
            <person name="Cao Q."/>
            <person name="Hui J.H.L."/>
            <person name="Sookrung N."/>
            <person name="Leung T.F."/>
            <person name="Tungtrongchitr A."/>
            <person name="Tsui S.K.W."/>
        </authorList>
    </citation>
    <scope>NUCLEOTIDE SEQUENCE [LARGE SCALE GENOMIC DNA]</scope>
    <source>
        <tissue evidence="2">Whole body-01</tissue>
    </source>
</reference>
<keyword evidence="3" id="KW-1185">Reference proteome</keyword>
<feature type="region of interest" description="Disordered" evidence="1">
    <location>
        <begin position="120"/>
        <end position="212"/>
    </location>
</feature>
<gene>
    <name evidence="2" type="ORF">ANN_24361</name>
</gene>
<protein>
    <submittedName>
        <fullName evidence="2">Uncharacterized protein</fullName>
    </submittedName>
</protein>
<proteinExistence type="predicted"/>
<feature type="compositionally biased region" description="Polar residues" evidence="1">
    <location>
        <begin position="171"/>
        <end position="190"/>
    </location>
</feature>
<comment type="caution">
    <text evidence="2">The sequence shown here is derived from an EMBL/GenBank/DDBJ whole genome shotgun (WGS) entry which is preliminary data.</text>
</comment>
<feature type="compositionally biased region" description="Polar residues" evidence="1">
    <location>
        <begin position="200"/>
        <end position="212"/>
    </location>
</feature>
<sequence>MLAGSEFQSLGRAIVKEDEYEEVRWGIVVAYSSQVPDDGAFSLYRGYSSTIRDIRLSMSMYFHFFLINTRFTTTTLENNESQWQKVISSASTGKEVTQALLTPEVTQGKFNSITERVQRYPTRRRQAPREVIKKRASPSDRGHYYQPGKSARPHSNSAKREPPTRQRAANHLNNTLGGTSSQVRQTQEHVQNGGKKITKYTCTTGEPTEQRQ</sequence>
<evidence type="ECO:0000256" key="1">
    <source>
        <dbReference type="SAM" id="MobiDB-lite"/>
    </source>
</evidence>
<evidence type="ECO:0000313" key="3">
    <source>
        <dbReference type="Proteomes" id="UP001148838"/>
    </source>
</evidence>
<dbReference type="Proteomes" id="UP001148838">
    <property type="component" value="Unassembled WGS sequence"/>
</dbReference>
<organism evidence="2 3">
    <name type="scientific">Periplaneta americana</name>
    <name type="common">American cockroach</name>
    <name type="synonym">Blatta americana</name>
    <dbReference type="NCBI Taxonomy" id="6978"/>
    <lineage>
        <taxon>Eukaryota</taxon>
        <taxon>Metazoa</taxon>
        <taxon>Ecdysozoa</taxon>
        <taxon>Arthropoda</taxon>
        <taxon>Hexapoda</taxon>
        <taxon>Insecta</taxon>
        <taxon>Pterygota</taxon>
        <taxon>Neoptera</taxon>
        <taxon>Polyneoptera</taxon>
        <taxon>Dictyoptera</taxon>
        <taxon>Blattodea</taxon>
        <taxon>Blattoidea</taxon>
        <taxon>Blattidae</taxon>
        <taxon>Blattinae</taxon>
        <taxon>Periplaneta</taxon>
    </lineage>
</organism>
<feature type="compositionally biased region" description="Basic and acidic residues" evidence="1">
    <location>
        <begin position="127"/>
        <end position="143"/>
    </location>
</feature>
<name>A0ABQ8S379_PERAM</name>
<evidence type="ECO:0000313" key="2">
    <source>
        <dbReference type="EMBL" id="KAJ4428342.1"/>
    </source>
</evidence>
<dbReference type="EMBL" id="JAJSOF020000037">
    <property type="protein sequence ID" value="KAJ4428342.1"/>
    <property type="molecule type" value="Genomic_DNA"/>
</dbReference>